<proteinExistence type="predicted"/>
<dbReference type="EMBL" id="GBXM01089595">
    <property type="protein sequence ID" value="JAH18982.1"/>
    <property type="molecule type" value="Transcribed_RNA"/>
</dbReference>
<sequence>MCISIPLTLYMKFIKDIYISKHYI</sequence>
<protein>
    <submittedName>
        <fullName evidence="1">Uncharacterized protein</fullName>
    </submittedName>
</protein>
<dbReference type="AlphaFoldDB" id="A0A0E9P5U0"/>
<dbReference type="EMBL" id="GBXM01109157">
    <property type="protein sequence ID" value="JAG99419.1"/>
    <property type="molecule type" value="Transcribed_RNA"/>
</dbReference>
<reference evidence="1" key="1">
    <citation type="submission" date="2014-11" db="EMBL/GenBank/DDBJ databases">
        <authorList>
            <person name="Amaro Gonzalez C."/>
        </authorList>
    </citation>
    <scope>NUCLEOTIDE SEQUENCE</scope>
</reference>
<reference evidence="1" key="2">
    <citation type="journal article" date="2015" name="Fish Shellfish Immunol.">
        <title>Early steps in the European eel (Anguilla anguilla)-Vibrio vulnificus interaction in the gills: Role of the RtxA13 toxin.</title>
        <authorList>
            <person name="Callol A."/>
            <person name="Pajuelo D."/>
            <person name="Ebbesson L."/>
            <person name="Teles M."/>
            <person name="MacKenzie S."/>
            <person name="Amaro C."/>
        </authorList>
    </citation>
    <scope>NUCLEOTIDE SEQUENCE</scope>
</reference>
<dbReference type="EMBL" id="GBXM01098619">
    <property type="protein sequence ID" value="JAH09958.1"/>
    <property type="molecule type" value="Transcribed_RNA"/>
</dbReference>
<dbReference type="EMBL" id="GBXM01108803">
    <property type="protein sequence ID" value="JAG99773.1"/>
    <property type="molecule type" value="Transcribed_RNA"/>
</dbReference>
<accession>A0A0E9P5U0</accession>
<organism evidence="1">
    <name type="scientific">Anguilla anguilla</name>
    <name type="common">European freshwater eel</name>
    <name type="synonym">Muraena anguilla</name>
    <dbReference type="NCBI Taxonomy" id="7936"/>
    <lineage>
        <taxon>Eukaryota</taxon>
        <taxon>Metazoa</taxon>
        <taxon>Chordata</taxon>
        <taxon>Craniata</taxon>
        <taxon>Vertebrata</taxon>
        <taxon>Euteleostomi</taxon>
        <taxon>Actinopterygii</taxon>
        <taxon>Neopterygii</taxon>
        <taxon>Teleostei</taxon>
        <taxon>Anguilliformes</taxon>
        <taxon>Anguillidae</taxon>
        <taxon>Anguilla</taxon>
    </lineage>
</organism>
<name>A0A0E9P5U0_ANGAN</name>
<dbReference type="EMBL" id="GBXM01107935">
    <property type="protein sequence ID" value="JAH00642.1"/>
    <property type="molecule type" value="Transcribed_RNA"/>
</dbReference>
<evidence type="ECO:0000313" key="1">
    <source>
        <dbReference type="EMBL" id="JAG99419.1"/>
    </source>
</evidence>